<dbReference type="RefSeq" id="XP_008878709.1">
    <property type="nucleotide sequence ID" value="XM_008880487.1"/>
</dbReference>
<gene>
    <name evidence="1" type="ORF">H310_13113</name>
</gene>
<dbReference type="GeneID" id="20090163"/>
<dbReference type="AlphaFoldDB" id="A0A024TH36"/>
<evidence type="ECO:0000313" key="1">
    <source>
        <dbReference type="EMBL" id="ETV92672.1"/>
    </source>
</evidence>
<dbReference type="VEuPathDB" id="FungiDB:H310_13113"/>
<evidence type="ECO:0008006" key="2">
    <source>
        <dbReference type="Google" id="ProtNLM"/>
    </source>
</evidence>
<accession>A0A024TH36</accession>
<dbReference type="OrthoDB" id="115600at2759"/>
<dbReference type="EMBL" id="KI913998">
    <property type="protein sequence ID" value="ETV92672.1"/>
    <property type="molecule type" value="Genomic_DNA"/>
</dbReference>
<proteinExistence type="predicted"/>
<reference evidence="1" key="1">
    <citation type="submission" date="2013-12" db="EMBL/GenBank/DDBJ databases">
        <title>The Genome Sequence of Aphanomyces invadans NJM9701.</title>
        <authorList>
            <consortium name="The Broad Institute Genomics Platform"/>
            <person name="Russ C."/>
            <person name="Tyler B."/>
            <person name="van West P."/>
            <person name="Dieguez-Uribeondo J."/>
            <person name="Young S.K."/>
            <person name="Zeng Q."/>
            <person name="Gargeya S."/>
            <person name="Fitzgerald M."/>
            <person name="Abouelleil A."/>
            <person name="Alvarado L."/>
            <person name="Chapman S.B."/>
            <person name="Gainer-Dewar J."/>
            <person name="Goldberg J."/>
            <person name="Griggs A."/>
            <person name="Gujja S."/>
            <person name="Hansen M."/>
            <person name="Howarth C."/>
            <person name="Imamovic A."/>
            <person name="Ireland A."/>
            <person name="Larimer J."/>
            <person name="McCowan C."/>
            <person name="Murphy C."/>
            <person name="Pearson M."/>
            <person name="Poon T.W."/>
            <person name="Priest M."/>
            <person name="Roberts A."/>
            <person name="Saif S."/>
            <person name="Shea T."/>
            <person name="Sykes S."/>
            <person name="Wortman J."/>
            <person name="Nusbaum C."/>
            <person name="Birren B."/>
        </authorList>
    </citation>
    <scope>NUCLEOTIDE SEQUENCE [LARGE SCALE GENOMIC DNA]</scope>
    <source>
        <strain evidence="1">NJM9701</strain>
    </source>
</reference>
<protein>
    <recommendedName>
        <fullName evidence="2">NADP-dependent oxidoreductase domain-containing protein</fullName>
    </recommendedName>
</protein>
<organism evidence="1">
    <name type="scientific">Aphanomyces invadans</name>
    <dbReference type="NCBI Taxonomy" id="157072"/>
    <lineage>
        <taxon>Eukaryota</taxon>
        <taxon>Sar</taxon>
        <taxon>Stramenopiles</taxon>
        <taxon>Oomycota</taxon>
        <taxon>Saprolegniomycetes</taxon>
        <taxon>Saprolegniales</taxon>
        <taxon>Verrucalvaceae</taxon>
        <taxon>Aphanomyces</taxon>
    </lineage>
</organism>
<sequence>MLRCIAQHAAAVPRARYAFMNRFSLLHTGRATPEGASLILSKAQVEPAAVFQFPGATTGVAIAPLGYGSPASFIKDTQVISELKAAVLTRGSNLVQMHFTYSEDPENDEKVGQVAESIAINELLTEDDVPREGLVLSAILDGDVLGQESSLSVHDRLSSAVLRSHLRQILRQLDVEVLDLLIVRLPSAIFTLPSNDATAMLHTAVMALEGAIGDNLLQGYGFALPSTFSPSPDGTSVTDDDIEAFVANVVVPNVMPGCVALQRRTNLVEGHRLASAPLVPPHVQWIGEFPLDIHVQVDGCRKPLRLKTTDEAHDGAEVAAKLKESFGFALNVETKYHNDLYPSHSALLPPPDDVAWAHILAAQHAQLNNLAEWIYIRETQIQPRLEAVLQRLQAVDVSKDFAFAYSVAMRTLLRHFDVSIEMTAAHHNERILASVLDGGGVPASHESRQTIEAIALRVAQSCEAVNVVLVSQEVPASWMAPSDKVPTIALDAIRSSQARWDDLD</sequence>
<name>A0A024TH36_9STRA</name>
<dbReference type="eggNOG" id="ENOG502QQGS">
    <property type="taxonomic scope" value="Eukaryota"/>
</dbReference>